<dbReference type="EMBL" id="JGYN01000006">
    <property type="protein sequence ID" value="KFI52234.1"/>
    <property type="molecule type" value="Genomic_DNA"/>
</dbReference>
<evidence type="ECO:0000313" key="2">
    <source>
        <dbReference type="Proteomes" id="UP000029108"/>
    </source>
</evidence>
<comment type="caution">
    <text evidence="1">The sequence shown here is derived from an EMBL/GenBank/DDBJ whole genome shotgun (WGS) entry which is preliminary data.</text>
</comment>
<proteinExistence type="predicted"/>
<dbReference type="STRING" id="1437608.GCA_000771645_00589"/>
<evidence type="ECO:0000313" key="1">
    <source>
        <dbReference type="EMBL" id="KFI52234.1"/>
    </source>
</evidence>
<dbReference type="RefSeq" id="WP_033494290.1">
    <property type="nucleotide sequence ID" value="NZ_JDUU01000013.1"/>
</dbReference>
<dbReference type="OrthoDB" id="3240472at2"/>
<keyword evidence="2" id="KW-1185">Reference proteome</keyword>
<protein>
    <submittedName>
        <fullName evidence="1">Uncharacterized protein</fullName>
    </submittedName>
</protein>
<name>A0A087A0D4_9BIFI</name>
<gene>
    <name evidence="1" type="ORF">BBIA_0529</name>
</gene>
<dbReference type="eggNOG" id="ENOG50322K8">
    <property type="taxonomic scope" value="Bacteria"/>
</dbReference>
<sequence>MGSSYSEDVFGKRNLARVYGLVVAAVAQRLTRYPAIMAKFGGDEDAWAMKFIYRDPAEEPMESLAYDAGSARLNPDLIRLLQACETDDEFERCLAGEVAHWLADLFDQTEFGRTRRVLEHDMETDEAGRFVNAKSSSLWRLRECPDVRSNATEDLLWPVAGRHQHRITWPTDQALADFREGRRIRRPKYPRKQVTAMLYDVLKAANGAVEANMLTRLFVACHPAIVEDFAAIVQVDIDLERMAAANADHNGTVRGNPYGGDEYDLYDDYNDELNHADAFGGEW</sequence>
<reference evidence="1 2" key="1">
    <citation type="submission" date="2014-03" db="EMBL/GenBank/DDBJ databases">
        <title>Genomics of Bifidobacteria.</title>
        <authorList>
            <person name="Ventura M."/>
            <person name="Milani C."/>
            <person name="Lugli G.A."/>
        </authorList>
    </citation>
    <scope>NUCLEOTIDE SEQUENCE [LARGE SCALE GENOMIC DNA]</scope>
    <source>
        <strain evidence="1 2">DSM 23969</strain>
    </source>
</reference>
<accession>A0A087A0D4</accession>
<organism evidence="1 2">
    <name type="scientific">Bifidobacterium biavatii DSM 23969</name>
    <dbReference type="NCBI Taxonomy" id="1437608"/>
    <lineage>
        <taxon>Bacteria</taxon>
        <taxon>Bacillati</taxon>
        <taxon>Actinomycetota</taxon>
        <taxon>Actinomycetes</taxon>
        <taxon>Bifidobacteriales</taxon>
        <taxon>Bifidobacteriaceae</taxon>
        <taxon>Bifidobacterium</taxon>
    </lineage>
</organism>
<dbReference type="AlphaFoldDB" id="A0A087A0D4"/>
<dbReference type="Proteomes" id="UP000029108">
    <property type="component" value="Unassembled WGS sequence"/>
</dbReference>